<dbReference type="CDD" id="cd03808">
    <property type="entry name" value="GT4_CapM-like"/>
    <property type="match status" value="1"/>
</dbReference>
<dbReference type="AlphaFoldDB" id="A0A2M7Z6M9"/>
<dbReference type="PANTHER" id="PTHR45947">
    <property type="entry name" value="SULFOQUINOVOSYL TRANSFERASE SQD2"/>
    <property type="match status" value="1"/>
</dbReference>
<dbReference type="PANTHER" id="PTHR45947:SF3">
    <property type="entry name" value="SULFOQUINOVOSYL TRANSFERASE SQD2"/>
    <property type="match status" value="1"/>
</dbReference>
<reference evidence="4" key="1">
    <citation type="submission" date="2017-09" db="EMBL/GenBank/DDBJ databases">
        <title>Depth-based differentiation of microbial function through sediment-hosted aquifers and enrichment of novel symbionts in the deep terrestrial subsurface.</title>
        <authorList>
            <person name="Probst A.J."/>
            <person name="Ladd B."/>
            <person name="Jarett J.K."/>
            <person name="Geller-Mcgrath D.E."/>
            <person name="Sieber C.M.K."/>
            <person name="Emerson J.B."/>
            <person name="Anantharaman K."/>
            <person name="Thomas B.C."/>
            <person name="Malmstrom R."/>
            <person name="Stieglmeier M."/>
            <person name="Klingl A."/>
            <person name="Woyke T."/>
            <person name="Ryan C.M."/>
            <person name="Banfield J.F."/>
        </authorList>
    </citation>
    <scope>NUCLEOTIDE SEQUENCE [LARGE SCALE GENOMIC DNA]</scope>
</reference>
<dbReference type="Gene3D" id="3.40.50.2000">
    <property type="entry name" value="Glycogen Phosphorylase B"/>
    <property type="match status" value="2"/>
</dbReference>
<feature type="domain" description="Glycosyltransferase subfamily 4-like N-terminal" evidence="2">
    <location>
        <begin position="13"/>
        <end position="175"/>
    </location>
</feature>
<gene>
    <name evidence="3" type="ORF">CO137_02295</name>
</gene>
<sequence>MKILYLITKSEQGGAQTHVAQLMKHFNEKGWDISLMTSSQDGWLGKKALDLGIEFIPSEYLSNTINPFKVLKSFTEIRKVVDKFNPDIVHCHSFFAGFLGRLAVRGKYPTIFTPHGWGFNVGVSFFRKHFAIQVERYVSRFTNKILCVSESGKKLAIQYKIDKPAKFTVVYNGIEDILSTTKCTKIKDDKINFVFVGRLTEPKDPLSLLKAITVLPEEIKKQVVVTIVGKGEKAKELEDFILKNSLEKQAFLLGLLSREDVFDNLCNEADVFVLLSRWEGLPITILEAMSAGLPVVASKVGGIPELVSKDNGFLIERGDLDSLAKAITTLVKDREMRLLMGKNARKKIKDNFTLSKMFDKVEREYNNLLNIKTK</sequence>
<dbReference type="InterPro" id="IPR028098">
    <property type="entry name" value="Glyco_trans_4-like_N"/>
</dbReference>
<evidence type="ECO:0000259" key="1">
    <source>
        <dbReference type="Pfam" id="PF00534"/>
    </source>
</evidence>
<evidence type="ECO:0008006" key="5">
    <source>
        <dbReference type="Google" id="ProtNLM"/>
    </source>
</evidence>
<evidence type="ECO:0000313" key="4">
    <source>
        <dbReference type="Proteomes" id="UP000230843"/>
    </source>
</evidence>
<dbReference type="SUPFAM" id="SSF53756">
    <property type="entry name" value="UDP-Glycosyltransferase/glycogen phosphorylase"/>
    <property type="match status" value="1"/>
</dbReference>
<dbReference type="Proteomes" id="UP000230843">
    <property type="component" value="Unassembled WGS sequence"/>
</dbReference>
<name>A0A2M7Z6M9_9BACT</name>
<proteinExistence type="predicted"/>
<evidence type="ECO:0000313" key="3">
    <source>
        <dbReference type="EMBL" id="PJA89804.1"/>
    </source>
</evidence>
<accession>A0A2M7Z6M9</accession>
<protein>
    <recommendedName>
        <fullName evidence="5">Glycosyltransferase family 1 protein</fullName>
    </recommendedName>
</protein>
<dbReference type="GO" id="GO:0016757">
    <property type="term" value="F:glycosyltransferase activity"/>
    <property type="evidence" value="ECO:0007669"/>
    <property type="project" value="InterPro"/>
</dbReference>
<organism evidence="3 4">
    <name type="scientific">Candidatus Magasanikbacteria bacterium CG_4_9_14_3_um_filter_32_9</name>
    <dbReference type="NCBI Taxonomy" id="1974644"/>
    <lineage>
        <taxon>Bacteria</taxon>
        <taxon>Candidatus Magasanikiibacteriota</taxon>
    </lineage>
</organism>
<dbReference type="InterPro" id="IPR050194">
    <property type="entry name" value="Glycosyltransferase_grp1"/>
</dbReference>
<comment type="caution">
    <text evidence="3">The sequence shown here is derived from an EMBL/GenBank/DDBJ whole genome shotgun (WGS) entry which is preliminary data.</text>
</comment>
<dbReference type="Pfam" id="PF00534">
    <property type="entry name" value="Glycos_transf_1"/>
    <property type="match status" value="1"/>
</dbReference>
<evidence type="ECO:0000259" key="2">
    <source>
        <dbReference type="Pfam" id="PF13439"/>
    </source>
</evidence>
<feature type="domain" description="Glycosyl transferase family 1" evidence="1">
    <location>
        <begin position="185"/>
        <end position="346"/>
    </location>
</feature>
<dbReference type="Pfam" id="PF13439">
    <property type="entry name" value="Glyco_transf_4"/>
    <property type="match status" value="1"/>
</dbReference>
<dbReference type="EMBL" id="PFVJ01000048">
    <property type="protein sequence ID" value="PJA89804.1"/>
    <property type="molecule type" value="Genomic_DNA"/>
</dbReference>
<dbReference type="InterPro" id="IPR001296">
    <property type="entry name" value="Glyco_trans_1"/>
</dbReference>